<protein>
    <submittedName>
        <fullName evidence="1">Uncharacterized protein</fullName>
    </submittedName>
</protein>
<dbReference type="EMBL" id="CP182909">
    <property type="protein sequence ID" value="XPM63734.1"/>
    <property type="molecule type" value="Genomic_DNA"/>
</dbReference>
<keyword evidence="2" id="KW-1185">Reference proteome</keyword>
<sequence length="90" mass="9816">MPQQTSIALCCKLFPCFVTLWVASLSGIPSAIAQEQQGCFFVDSSGRAVSLGGICNGDSPSRRVYQARIKRRLGEFPSLMLPLTAIRPLR</sequence>
<evidence type="ECO:0000313" key="2">
    <source>
        <dbReference type="Proteomes" id="UP000095472"/>
    </source>
</evidence>
<dbReference type="Proteomes" id="UP000095472">
    <property type="component" value="Chromosome"/>
</dbReference>
<accession>A0ACD5GSU1</accession>
<organism evidence="1 2">
    <name type="scientific">Desertifilum tharense IPPAS B-1220</name>
    <dbReference type="NCBI Taxonomy" id="1781255"/>
    <lineage>
        <taxon>Bacteria</taxon>
        <taxon>Bacillati</taxon>
        <taxon>Cyanobacteriota</taxon>
        <taxon>Cyanophyceae</taxon>
        <taxon>Desertifilales</taxon>
        <taxon>Desertifilaceae</taxon>
        <taxon>Desertifilum</taxon>
    </lineage>
</organism>
<gene>
    <name evidence="1" type="ORF">BH720_031750</name>
</gene>
<name>A0ACD5GSU1_9CYAN</name>
<evidence type="ECO:0000313" key="1">
    <source>
        <dbReference type="EMBL" id="XPM63734.1"/>
    </source>
</evidence>
<proteinExistence type="predicted"/>
<reference evidence="1 2" key="1">
    <citation type="journal article" date="2016" name="Genome Announc.">
        <title>Draft Genome Sequence of the Thermotolerant Cyanobacterium Desertifilum sp. IPPAS B-1220.</title>
        <authorList>
            <person name="Mironov K.S."/>
            <person name="Sinetova M.A."/>
            <person name="Bolatkhan K."/>
            <person name="Zayadan B.K."/>
            <person name="Ustinova V.V."/>
            <person name="Kupriyanova E.V."/>
            <person name="Skrypnik A.N."/>
            <person name="Gogoleva N.E."/>
            <person name="Gogolev Y.V."/>
            <person name="Los D.A."/>
        </authorList>
    </citation>
    <scope>NUCLEOTIDE SEQUENCE [LARGE SCALE GENOMIC DNA]</scope>
    <source>
        <strain evidence="1 2">IPPAS B-1220</strain>
    </source>
</reference>